<evidence type="ECO:0000313" key="3">
    <source>
        <dbReference type="Proteomes" id="UP001569151"/>
    </source>
</evidence>
<reference evidence="2 3" key="1">
    <citation type="submission" date="2024-06" db="EMBL/GenBank/DDBJ databases">
        <authorList>
            <person name="Steensen K."/>
            <person name="Seneca J."/>
            <person name="Bartlau N."/>
            <person name="Yu A.X."/>
            <person name="Polz M.F."/>
        </authorList>
    </citation>
    <scope>NUCLEOTIDE SEQUENCE [LARGE SCALE GENOMIC DNA]</scope>
    <source>
        <strain evidence="2 3">1F146</strain>
    </source>
</reference>
<sequence length="52" mass="5981">MSTPKAPYYYKDGSDTYHWEKSCSQNNHPNSGWHSTNTKPTGKEQCNQCKSK</sequence>
<gene>
    <name evidence="2" type="ORF">ACED39_07590</name>
</gene>
<name>A0ABV4MGC4_9VIBR</name>
<organism evidence="2 3">
    <name type="scientific">Vibrio bivalvicida</name>
    <dbReference type="NCBI Taxonomy" id="1276888"/>
    <lineage>
        <taxon>Bacteria</taxon>
        <taxon>Pseudomonadati</taxon>
        <taxon>Pseudomonadota</taxon>
        <taxon>Gammaproteobacteria</taxon>
        <taxon>Vibrionales</taxon>
        <taxon>Vibrionaceae</taxon>
        <taxon>Vibrio</taxon>
        <taxon>Vibrio oreintalis group</taxon>
    </lineage>
</organism>
<dbReference type="Proteomes" id="UP001569151">
    <property type="component" value="Unassembled WGS sequence"/>
</dbReference>
<evidence type="ECO:0000256" key="1">
    <source>
        <dbReference type="SAM" id="MobiDB-lite"/>
    </source>
</evidence>
<evidence type="ECO:0000313" key="2">
    <source>
        <dbReference type="EMBL" id="MEZ8208636.1"/>
    </source>
</evidence>
<proteinExistence type="predicted"/>
<dbReference type="EMBL" id="JBGOOS010000008">
    <property type="protein sequence ID" value="MEZ8208636.1"/>
    <property type="molecule type" value="Genomic_DNA"/>
</dbReference>
<protein>
    <submittedName>
        <fullName evidence="2">Uncharacterized protein</fullName>
    </submittedName>
</protein>
<keyword evidence="3" id="KW-1185">Reference proteome</keyword>
<feature type="region of interest" description="Disordered" evidence="1">
    <location>
        <begin position="24"/>
        <end position="52"/>
    </location>
</feature>
<accession>A0ABV4MGC4</accession>
<dbReference type="RefSeq" id="WP_371718475.1">
    <property type="nucleotide sequence ID" value="NZ_JBGOOF010000010.1"/>
</dbReference>
<comment type="caution">
    <text evidence="2">The sequence shown here is derived from an EMBL/GenBank/DDBJ whole genome shotgun (WGS) entry which is preliminary data.</text>
</comment>